<reference evidence="5 6" key="1">
    <citation type="submission" date="2024-04" db="EMBL/GenBank/DDBJ databases">
        <title>Genome assembly C_amara_ONT_v2.</title>
        <authorList>
            <person name="Yant L."/>
            <person name="Moore C."/>
            <person name="Slenker M."/>
        </authorList>
    </citation>
    <scope>NUCLEOTIDE SEQUENCE [LARGE SCALE GENOMIC DNA]</scope>
    <source>
        <tissue evidence="5">Leaf</tissue>
    </source>
</reference>
<keyword evidence="3" id="KW-0808">Transferase</keyword>
<comment type="caution">
    <text evidence="5">The sequence shown here is derived from an EMBL/GenBank/DDBJ whole genome shotgun (WGS) entry which is preliminary data.</text>
</comment>
<dbReference type="SUPFAM" id="SSF48439">
    <property type="entry name" value="Protein prenylyltransferase"/>
    <property type="match status" value="1"/>
</dbReference>
<gene>
    <name evidence="5" type="ORF">V5N11_017648</name>
</gene>
<dbReference type="Gene3D" id="1.25.40.120">
    <property type="entry name" value="Protein prenylyltransferase"/>
    <property type="match status" value="1"/>
</dbReference>
<evidence type="ECO:0000313" key="6">
    <source>
        <dbReference type="Proteomes" id="UP001558713"/>
    </source>
</evidence>
<evidence type="ECO:0000256" key="1">
    <source>
        <dbReference type="ARBA" id="ARBA00006734"/>
    </source>
</evidence>
<dbReference type="Pfam" id="PF01239">
    <property type="entry name" value="PPTA"/>
    <property type="match status" value="2"/>
</dbReference>
<dbReference type="InterPro" id="IPR002088">
    <property type="entry name" value="Prenyl_trans_a"/>
</dbReference>
<proteinExistence type="inferred from homology"/>
<evidence type="ECO:0000256" key="3">
    <source>
        <dbReference type="ARBA" id="ARBA00022679"/>
    </source>
</evidence>
<dbReference type="EMBL" id="JBANAX010000163">
    <property type="protein sequence ID" value="KAL1220038.1"/>
    <property type="molecule type" value="Genomic_DNA"/>
</dbReference>
<accession>A0ABD1BSA2</accession>
<evidence type="ECO:0000313" key="5">
    <source>
        <dbReference type="EMBL" id="KAL1220038.1"/>
    </source>
</evidence>
<dbReference type="PANTHER" id="PTHR11129:SF10">
    <property type="entry name" value="PROTEIN PRENYLYLTRANSFERASE SUPERFAMILY PROTEIN"/>
    <property type="match status" value="1"/>
</dbReference>
<organism evidence="5 6">
    <name type="scientific">Cardamine amara subsp. amara</name>
    <dbReference type="NCBI Taxonomy" id="228776"/>
    <lineage>
        <taxon>Eukaryota</taxon>
        <taxon>Viridiplantae</taxon>
        <taxon>Streptophyta</taxon>
        <taxon>Embryophyta</taxon>
        <taxon>Tracheophyta</taxon>
        <taxon>Spermatophyta</taxon>
        <taxon>Magnoliopsida</taxon>
        <taxon>eudicotyledons</taxon>
        <taxon>Gunneridae</taxon>
        <taxon>Pentapetalae</taxon>
        <taxon>rosids</taxon>
        <taxon>malvids</taxon>
        <taxon>Brassicales</taxon>
        <taxon>Brassicaceae</taxon>
        <taxon>Cardamineae</taxon>
        <taxon>Cardamine</taxon>
    </lineage>
</organism>
<sequence length="412" mass="47962">MEQGSSSEEDCFGLLNQFHHVLQSDPLIDEVGFIHPSQFTLLDKEDGLSNQNKPLPYNGTSRNFWNQDHKLGISTDILIQLCKDAKHVFLAALEEYKSHGNACNESQIMNIESEVMKHSQAVLLLSSDFGTAWNARKLILSKTDQLSAFTEELRLSGLILSNSPKSEPTWSHRRWIIKMISRRFSTPQEIITKESKLVESIGERSKMNYRAWYHRCWLVSYMAIGQVLHELNKSKRWAALHVTDSSCFHYRRRLMLRILESVNVKGSNAYDKTEAHKIWMEELDWNKELVERYVGREALWLHRRFLSLNWIMYFACNHSSETGLSIITNEEVAIFIDNEIHLLESSMIVPDTKFEDFQAQALYAAVYMLWLPKNIPELWRMLEEKLGTEKLKCVLSTIAQERPLFLQHLVNV</sequence>
<dbReference type="PANTHER" id="PTHR11129">
    <property type="entry name" value="PROTEIN FARNESYLTRANSFERASE ALPHA SUBUNIT/RAB GERANYLGERANYL TRANSFERASE ALPHA SUBUNIT"/>
    <property type="match status" value="1"/>
</dbReference>
<evidence type="ECO:0000256" key="2">
    <source>
        <dbReference type="ARBA" id="ARBA00022602"/>
    </source>
</evidence>
<protein>
    <submittedName>
        <fullName evidence="5">Uncharacterized protein</fullName>
    </submittedName>
</protein>
<keyword evidence="6" id="KW-1185">Reference proteome</keyword>
<comment type="similarity">
    <text evidence="1">Belongs to the protein prenyltransferase subunit alpha family.</text>
</comment>
<name>A0ABD1BSA2_CARAN</name>
<keyword evidence="4" id="KW-0677">Repeat</keyword>
<keyword evidence="2" id="KW-0637">Prenyltransferase</keyword>
<dbReference type="GO" id="GO:0004659">
    <property type="term" value="F:prenyltransferase activity"/>
    <property type="evidence" value="ECO:0007669"/>
    <property type="project" value="UniProtKB-KW"/>
</dbReference>
<dbReference type="Proteomes" id="UP001558713">
    <property type="component" value="Unassembled WGS sequence"/>
</dbReference>
<evidence type="ECO:0000256" key="4">
    <source>
        <dbReference type="ARBA" id="ARBA00022737"/>
    </source>
</evidence>
<dbReference type="AlphaFoldDB" id="A0ABD1BSA2"/>
<dbReference type="PROSITE" id="PS51147">
    <property type="entry name" value="PFTA"/>
    <property type="match status" value="1"/>
</dbReference>